<feature type="region of interest" description="Disordered" evidence="1">
    <location>
        <begin position="233"/>
        <end position="252"/>
    </location>
</feature>
<gene>
    <name evidence="2" type="ORF">P8627_03635</name>
</gene>
<evidence type="ECO:0000256" key="1">
    <source>
        <dbReference type="SAM" id="MobiDB-lite"/>
    </source>
</evidence>
<evidence type="ECO:0000313" key="3">
    <source>
        <dbReference type="Proteomes" id="UP001243420"/>
    </source>
</evidence>
<feature type="region of interest" description="Disordered" evidence="1">
    <location>
        <begin position="41"/>
        <end position="76"/>
    </location>
</feature>
<protein>
    <recommendedName>
        <fullName evidence="4">Type VI secretion system VasI, EvfG, VC_A0118</fullName>
    </recommendedName>
</protein>
<sequence length="252" mass="26705">MKRRFPKLLLVRGLALVVALCSGWLLAHHFALSAARAAQPVPAPQAPPATPRPPSPISAPRPALRQPPPAPAPVPNPVALRPPGWRVLEEAAAFSGLCNVFLSVPSGAPLTCGPRRRATLFLRCLEDRTAAYVAHDCQTPGGAEGWPVGLRLDAGEPRVAMLDVDRRGEAFGHWDYRGAREFIESLLGAERLHLRFTDGSGTTERVTFPVADLAAPLARLAAACHWSEVPPWAAASDAPGGPQAAADPRPGP</sequence>
<proteinExistence type="predicted"/>
<accession>A0ABY8LDH3</accession>
<evidence type="ECO:0008006" key="4">
    <source>
        <dbReference type="Google" id="ProtNLM"/>
    </source>
</evidence>
<organism evidence="2 3">
    <name type="scientific">Jannaschia ovalis</name>
    <dbReference type="NCBI Taxonomy" id="3038773"/>
    <lineage>
        <taxon>Bacteria</taxon>
        <taxon>Pseudomonadati</taxon>
        <taxon>Pseudomonadota</taxon>
        <taxon>Alphaproteobacteria</taxon>
        <taxon>Rhodobacterales</taxon>
        <taxon>Roseobacteraceae</taxon>
        <taxon>Jannaschia</taxon>
    </lineage>
</organism>
<dbReference type="Proteomes" id="UP001243420">
    <property type="component" value="Chromosome"/>
</dbReference>
<evidence type="ECO:0000313" key="2">
    <source>
        <dbReference type="EMBL" id="WGH79369.1"/>
    </source>
</evidence>
<keyword evidence="3" id="KW-1185">Reference proteome</keyword>
<reference evidence="2 3" key="1">
    <citation type="submission" date="2023-04" db="EMBL/GenBank/DDBJ databases">
        <title>Jannaschia ovalis sp. nov., a marine bacterium isolated from sea tidal flat.</title>
        <authorList>
            <person name="Kwon D.Y."/>
            <person name="Kim J.-J."/>
        </authorList>
    </citation>
    <scope>NUCLEOTIDE SEQUENCE [LARGE SCALE GENOMIC DNA]</scope>
    <source>
        <strain evidence="2 3">GRR-S6-38</strain>
    </source>
</reference>
<dbReference type="EMBL" id="CP122537">
    <property type="protein sequence ID" value="WGH79369.1"/>
    <property type="molecule type" value="Genomic_DNA"/>
</dbReference>
<name>A0ABY8LDH3_9RHOB</name>
<dbReference type="RefSeq" id="WP_279966223.1">
    <property type="nucleotide sequence ID" value="NZ_CP122537.1"/>
</dbReference>